<gene>
    <name evidence="2" type="ORF">TM448A02708_0007</name>
    <name evidence="3" type="ORF">TM448B00195_0032</name>
</gene>
<evidence type="ECO:0000313" key="3">
    <source>
        <dbReference type="EMBL" id="QJH94192.1"/>
    </source>
</evidence>
<name>A0A6H1ZY59_9ZZZZ</name>
<keyword evidence="1" id="KW-0472">Membrane</keyword>
<keyword evidence="1" id="KW-0812">Transmembrane</keyword>
<evidence type="ECO:0000256" key="1">
    <source>
        <dbReference type="SAM" id="Phobius"/>
    </source>
</evidence>
<sequence length="63" mass="7214">MNQITIAFIVLVVIFTIAYILGCWLGIIYTRDKEENLIQDEMPLVNQLNNPPISNDYDDTIGK</sequence>
<accession>A0A6H1ZY59</accession>
<organism evidence="2">
    <name type="scientific">viral metagenome</name>
    <dbReference type="NCBI Taxonomy" id="1070528"/>
    <lineage>
        <taxon>unclassified sequences</taxon>
        <taxon>metagenomes</taxon>
        <taxon>organismal metagenomes</taxon>
    </lineage>
</organism>
<proteinExistence type="predicted"/>
<dbReference type="EMBL" id="MT144597">
    <property type="protein sequence ID" value="QJH94192.1"/>
    <property type="molecule type" value="Genomic_DNA"/>
</dbReference>
<protein>
    <submittedName>
        <fullName evidence="2">Uncharacterized protein</fullName>
    </submittedName>
</protein>
<keyword evidence="1" id="KW-1133">Transmembrane helix</keyword>
<evidence type="ECO:0000313" key="2">
    <source>
        <dbReference type="EMBL" id="QJA52409.1"/>
    </source>
</evidence>
<feature type="transmembrane region" description="Helical" evidence="1">
    <location>
        <begin position="6"/>
        <end position="29"/>
    </location>
</feature>
<dbReference type="EMBL" id="MT144337">
    <property type="protein sequence ID" value="QJA52409.1"/>
    <property type="molecule type" value="Genomic_DNA"/>
</dbReference>
<reference evidence="2" key="1">
    <citation type="submission" date="2020-03" db="EMBL/GenBank/DDBJ databases">
        <title>The deep terrestrial virosphere.</title>
        <authorList>
            <person name="Holmfeldt K."/>
            <person name="Nilsson E."/>
            <person name="Simone D."/>
            <person name="Lopez-Fernandez M."/>
            <person name="Wu X."/>
            <person name="de Brujin I."/>
            <person name="Lundin D."/>
            <person name="Andersson A."/>
            <person name="Bertilsson S."/>
            <person name="Dopson M."/>
        </authorList>
    </citation>
    <scope>NUCLEOTIDE SEQUENCE</scope>
    <source>
        <strain evidence="2">TM448A02708</strain>
        <strain evidence="3">TM448B00195</strain>
    </source>
</reference>
<dbReference type="AlphaFoldDB" id="A0A6H1ZY59"/>